<sequence>MKKTLLIALTALFASGAAFAAHCPADMKQIDEALATNPQLTEAQMTEVKSLRAKGEELHKAGKHGESVDTLHQAMVILGIEKK</sequence>
<keyword evidence="1" id="KW-0732">Signal</keyword>
<name>A0A2I6S2S5_9RHOO</name>
<reference evidence="2 3" key="1">
    <citation type="submission" date="2018-01" db="EMBL/GenBank/DDBJ databases">
        <authorList>
            <person name="Fu G.-Y."/>
        </authorList>
    </citation>
    <scope>NUCLEOTIDE SEQUENCE [LARGE SCALE GENOMIC DNA]</scope>
    <source>
        <strain evidence="2 3">SY39</strain>
    </source>
</reference>
<dbReference type="RefSeq" id="WP_102245640.1">
    <property type="nucleotide sequence ID" value="NZ_CP025682.1"/>
</dbReference>
<dbReference type="AlphaFoldDB" id="A0A2I6S2S5"/>
<dbReference type="EMBL" id="CP025682">
    <property type="protein sequence ID" value="AUN93566.1"/>
    <property type="molecule type" value="Genomic_DNA"/>
</dbReference>
<evidence type="ECO:0000256" key="1">
    <source>
        <dbReference type="SAM" id="SignalP"/>
    </source>
</evidence>
<accession>A0A2I6S2S5</accession>
<evidence type="ECO:0000313" key="3">
    <source>
        <dbReference type="Proteomes" id="UP000242205"/>
    </source>
</evidence>
<dbReference type="Proteomes" id="UP000242205">
    <property type="component" value="Chromosome"/>
</dbReference>
<keyword evidence="3" id="KW-1185">Reference proteome</keyword>
<protein>
    <submittedName>
        <fullName evidence="2">Uncharacterized protein</fullName>
    </submittedName>
</protein>
<feature type="signal peptide" evidence="1">
    <location>
        <begin position="1"/>
        <end position="20"/>
    </location>
</feature>
<dbReference type="OrthoDB" id="8480939at2"/>
<dbReference type="KEGG" id="atw:C0099_00610"/>
<proteinExistence type="predicted"/>
<evidence type="ECO:0000313" key="2">
    <source>
        <dbReference type="EMBL" id="AUN93566.1"/>
    </source>
</evidence>
<gene>
    <name evidence="2" type="ORF">C0099_00610</name>
</gene>
<feature type="chain" id="PRO_5014473178" evidence="1">
    <location>
        <begin position="21"/>
        <end position="83"/>
    </location>
</feature>
<organism evidence="2 3">
    <name type="scientific">Pseudazoarcus pumilus</name>
    <dbReference type="NCBI Taxonomy" id="2067960"/>
    <lineage>
        <taxon>Bacteria</taxon>
        <taxon>Pseudomonadati</taxon>
        <taxon>Pseudomonadota</taxon>
        <taxon>Betaproteobacteria</taxon>
        <taxon>Rhodocyclales</taxon>
        <taxon>Zoogloeaceae</taxon>
        <taxon>Pseudazoarcus</taxon>
    </lineage>
</organism>